<dbReference type="Pfam" id="PF00486">
    <property type="entry name" value="Trans_reg_C"/>
    <property type="match status" value="1"/>
</dbReference>
<dbReference type="InterPro" id="IPR016032">
    <property type="entry name" value="Sig_transdc_resp-reg_C-effctor"/>
</dbReference>
<dbReference type="InterPro" id="IPR011990">
    <property type="entry name" value="TPR-like_helical_dom_sf"/>
</dbReference>
<dbReference type="Gene3D" id="3.40.50.300">
    <property type="entry name" value="P-loop containing nucleotide triphosphate hydrolases"/>
    <property type="match status" value="1"/>
</dbReference>
<evidence type="ECO:0000256" key="1">
    <source>
        <dbReference type="ARBA" id="ARBA00005820"/>
    </source>
</evidence>
<dbReference type="SUPFAM" id="SSF52540">
    <property type="entry name" value="P-loop containing nucleoside triphosphate hydrolases"/>
    <property type="match status" value="1"/>
</dbReference>
<dbReference type="InterPro" id="IPR027417">
    <property type="entry name" value="P-loop_NTPase"/>
</dbReference>
<feature type="region of interest" description="Disordered" evidence="6">
    <location>
        <begin position="1035"/>
        <end position="1061"/>
    </location>
</feature>
<dbReference type="InterPro" id="IPR019734">
    <property type="entry name" value="TPR_rpt"/>
</dbReference>
<evidence type="ECO:0000256" key="4">
    <source>
        <dbReference type="ARBA" id="ARBA00023163"/>
    </source>
</evidence>
<dbReference type="PROSITE" id="PS51755">
    <property type="entry name" value="OMPR_PHOB"/>
    <property type="match status" value="1"/>
</dbReference>
<evidence type="ECO:0000256" key="2">
    <source>
        <dbReference type="ARBA" id="ARBA00023015"/>
    </source>
</evidence>
<name>A0ABQ4B1C7_9ACTN</name>
<evidence type="ECO:0000256" key="3">
    <source>
        <dbReference type="ARBA" id="ARBA00023125"/>
    </source>
</evidence>
<keyword evidence="2" id="KW-0805">Transcription regulation</keyword>
<feature type="DNA-binding region" description="OmpR/PhoB-type" evidence="5">
    <location>
        <begin position="1"/>
        <end position="97"/>
    </location>
</feature>
<dbReference type="Pfam" id="PF13424">
    <property type="entry name" value="TPR_12"/>
    <property type="match status" value="2"/>
</dbReference>
<dbReference type="InterPro" id="IPR051677">
    <property type="entry name" value="AfsR-DnrI-RedD_regulator"/>
</dbReference>
<feature type="domain" description="OmpR/PhoB-type" evidence="7">
    <location>
        <begin position="1"/>
        <end position="97"/>
    </location>
</feature>
<sequence>MISYGVRFHVLGPVEAIYDDRSLPLGGPQQRAVLAVLLAQAGQVVSTERIIAQLWGDDAPATARALVQGCVAGLRRVLHAGGEECLISRPPGYLVRGELDVDRFEQLVAAAERAEPEHATRLLRQALQLWRGPAYDGVVVDVCTAEAARLAERRLTAVDRRIAVDLRLGRHAEVIAELGDLVREHPLREGLWAHLMTALHRAGRRAEALDAYRRIRSALVDELGVEPGAALRELHREVLAGTPGAGIEAVTPGAGTAAGRPIPREVRADGRESRPPVPAQLPAAAAGFTGRAEHLRTLDALLDDAEPGVLPVVVICGSAGVGKTSLAVRWAHTVRERFPGGQLHVDLRGYATTPPLRPIEALTGFLTALGLPAERIPAGVDEAAAVYRSLLAGREVLVVLDNARSAEQVRPLLPGGPAGMVVVTSRDALGGLVAEYGAVPLGLDVLAPGEAAVLLTRVLGPNRTSAEPAAVTALAELCARLPLALRIAAANLATSPRRTVAGYVAELEAGNRLGGLAVRSDDRHAVRTAFDLSYADLPERAREVFRGFGIVPGVDLTADDAGDLLDIARADAGRLLARLAAVHLVDEHADGRYRCHDLLRLYAAERAEAEDPAAERDGAVARLLASYVQRTRAAGDLLAPHMLRLAGEVPGHFVGPAAFDEPAALAWLEAERHNLVLAVQHAAASGPRRLALLLADALRCYFHLRRYTGDWLAVATVALDAARQDGDLAGQAAARHSLGTAHRSVGEHRDALRHYLIGLRLARQCGWQEHEATALGNIGIVCRKLGRLTLAARRLDHALQIDRRLHRRAGEANNLSLYADVLLEMGRLADAGEQFTAALKLNAELGSRHGEALAHTGLAQVHRELGRYDEAREHLDSAMDRYTQVGDRDGVAVTHCGLAALECALGRSGPARDQAAAGLLLAGETGDRETEAIARNALGDAAVLAGDHPGAAGHYRLARALAAETRSLRPECAALLGLAVATPDRLAAEDLARQALGIAETARLEVVVGLAHSTLAGVYRVGGQYRLADRHERAAAASRATSGHRVHAPVGHDRSSQPTGG</sequence>
<gene>
    <name evidence="8" type="ORF">Apa02nite_005810</name>
</gene>
<dbReference type="SMART" id="SM00862">
    <property type="entry name" value="Trans_reg_C"/>
    <property type="match status" value="1"/>
</dbReference>
<reference evidence="8 9" key="1">
    <citation type="submission" date="2021-01" db="EMBL/GenBank/DDBJ databases">
        <title>Whole genome shotgun sequence of Actinoplanes palleronii NBRC 14916.</title>
        <authorList>
            <person name="Komaki H."/>
            <person name="Tamura T."/>
        </authorList>
    </citation>
    <scope>NUCLEOTIDE SEQUENCE [LARGE SCALE GENOMIC DNA]</scope>
    <source>
        <strain evidence="8 9">NBRC 14916</strain>
    </source>
</reference>
<dbReference type="SUPFAM" id="SSF48452">
    <property type="entry name" value="TPR-like"/>
    <property type="match status" value="3"/>
</dbReference>
<dbReference type="SMART" id="SM01043">
    <property type="entry name" value="BTAD"/>
    <property type="match status" value="1"/>
</dbReference>
<keyword evidence="4" id="KW-0804">Transcription</keyword>
<dbReference type="PRINTS" id="PR00364">
    <property type="entry name" value="DISEASERSIST"/>
</dbReference>
<dbReference type="PANTHER" id="PTHR35807:SF1">
    <property type="entry name" value="TRANSCRIPTIONAL REGULATOR REDD"/>
    <property type="match status" value="1"/>
</dbReference>
<dbReference type="EMBL" id="BOMS01000009">
    <property type="protein sequence ID" value="GIE64473.1"/>
    <property type="molecule type" value="Genomic_DNA"/>
</dbReference>
<dbReference type="SMART" id="SM00028">
    <property type="entry name" value="TPR"/>
    <property type="match status" value="4"/>
</dbReference>
<evidence type="ECO:0000259" key="7">
    <source>
        <dbReference type="PROSITE" id="PS51755"/>
    </source>
</evidence>
<dbReference type="InterPro" id="IPR036388">
    <property type="entry name" value="WH-like_DNA-bd_sf"/>
</dbReference>
<keyword evidence="9" id="KW-1185">Reference proteome</keyword>
<accession>A0ABQ4B1C7</accession>
<dbReference type="Proteomes" id="UP000624709">
    <property type="component" value="Unassembled WGS sequence"/>
</dbReference>
<dbReference type="PANTHER" id="PTHR35807">
    <property type="entry name" value="TRANSCRIPTIONAL REGULATOR REDD-RELATED"/>
    <property type="match status" value="1"/>
</dbReference>
<dbReference type="Pfam" id="PF03704">
    <property type="entry name" value="BTAD"/>
    <property type="match status" value="1"/>
</dbReference>
<evidence type="ECO:0000256" key="5">
    <source>
        <dbReference type="PROSITE-ProRule" id="PRU01091"/>
    </source>
</evidence>
<evidence type="ECO:0000313" key="9">
    <source>
        <dbReference type="Proteomes" id="UP000624709"/>
    </source>
</evidence>
<proteinExistence type="inferred from homology"/>
<evidence type="ECO:0000256" key="6">
    <source>
        <dbReference type="SAM" id="MobiDB-lite"/>
    </source>
</evidence>
<evidence type="ECO:0000313" key="8">
    <source>
        <dbReference type="EMBL" id="GIE64473.1"/>
    </source>
</evidence>
<dbReference type="Gene3D" id="1.10.10.10">
    <property type="entry name" value="Winged helix-like DNA-binding domain superfamily/Winged helix DNA-binding domain"/>
    <property type="match status" value="2"/>
</dbReference>
<dbReference type="SUPFAM" id="SSF46894">
    <property type="entry name" value="C-terminal effector domain of the bipartite response regulators"/>
    <property type="match status" value="1"/>
</dbReference>
<comment type="similarity">
    <text evidence="1">Belongs to the AfsR/DnrI/RedD regulatory family.</text>
</comment>
<organism evidence="8 9">
    <name type="scientific">Actinoplanes palleronii</name>
    <dbReference type="NCBI Taxonomy" id="113570"/>
    <lineage>
        <taxon>Bacteria</taxon>
        <taxon>Bacillati</taxon>
        <taxon>Actinomycetota</taxon>
        <taxon>Actinomycetes</taxon>
        <taxon>Micromonosporales</taxon>
        <taxon>Micromonosporaceae</taxon>
        <taxon>Actinoplanes</taxon>
    </lineage>
</organism>
<dbReference type="InterPro" id="IPR001867">
    <property type="entry name" value="OmpR/PhoB-type_DNA-bd"/>
</dbReference>
<comment type="caution">
    <text evidence="8">The sequence shown here is derived from an EMBL/GenBank/DDBJ whole genome shotgun (WGS) entry which is preliminary data.</text>
</comment>
<dbReference type="Gene3D" id="1.25.40.10">
    <property type="entry name" value="Tetratricopeptide repeat domain"/>
    <property type="match status" value="3"/>
</dbReference>
<protein>
    <submittedName>
        <fullName evidence="8">SARP family transcriptional regulator</fullName>
    </submittedName>
</protein>
<dbReference type="CDD" id="cd15831">
    <property type="entry name" value="BTAD"/>
    <property type="match status" value="1"/>
</dbReference>
<dbReference type="InterPro" id="IPR005158">
    <property type="entry name" value="BTAD"/>
</dbReference>
<keyword evidence="3 5" id="KW-0238">DNA-binding</keyword>